<dbReference type="SUPFAM" id="SSF53474">
    <property type="entry name" value="alpha/beta-Hydrolases"/>
    <property type="match status" value="1"/>
</dbReference>
<comment type="caution">
    <text evidence="3">The sequence shown here is derived from an EMBL/GenBank/DDBJ whole genome shotgun (WGS) entry which is preliminary data.</text>
</comment>
<keyword evidence="4" id="KW-1185">Reference proteome</keyword>
<evidence type="ECO:0000313" key="3">
    <source>
        <dbReference type="EMBL" id="MFC4907972.1"/>
    </source>
</evidence>
<dbReference type="PRINTS" id="PR00111">
    <property type="entry name" value="ABHYDROLASE"/>
</dbReference>
<dbReference type="PANTHER" id="PTHR43329">
    <property type="entry name" value="EPOXIDE HYDROLASE"/>
    <property type="match status" value="1"/>
</dbReference>
<sequence length="375" mass="40860">MTTRGGGASDDRAMDTSIPLGRRRFLRLSGTTAAAVAAGGGTASAASGENAIRHRTVRTNGIRMHVAEAGRGPVVLLLHGFPELWYSWRHQIPALAAAGFRVLAPDLRGYGRTSAPAEPSAYRLRENLADLTGLLDALGVRTAAVVGHDQGSTIAWAAAQLHPDRFPAVVSLGVPYTARTPMPLTQLLRKNNPGKFNVVLYFQEPGVAEAELDADASRTLRMTMYALSGQAPPDLVPRWLLGTPEGSGYLTPLPDPGVPSRWSPWLTDAEFGHYVREFRRTGFDGAIRRYRTFDIDWSDLPMVGTIEVRQPALYVTGDLDSAYRFQSDLSAMRAGVPGLRGVEILPGCGHWTQQERPARVNELLIRFLHSHHTTP</sequence>
<dbReference type="GO" id="GO:0016787">
    <property type="term" value="F:hydrolase activity"/>
    <property type="evidence" value="ECO:0007669"/>
    <property type="project" value="UniProtKB-KW"/>
</dbReference>
<dbReference type="InterPro" id="IPR000639">
    <property type="entry name" value="Epox_hydrolase-like"/>
</dbReference>
<dbReference type="PROSITE" id="PS51318">
    <property type="entry name" value="TAT"/>
    <property type="match status" value="1"/>
</dbReference>
<dbReference type="InterPro" id="IPR029058">
    <property type="entry name" value="AB_hydrolase_fold"/>
</dbReference>
<evidence type="ECO:0000313" key="4">
    <source>
        <dbReference type="Proteomes" id="UP001595872"/>
    </source>
</evidence>
<reference evidence="4" key="1">
    <citation type="journal article" date="2019" name="Int. J. Syst. Evol. Microbiol.">
        <title>The Global Catalogue of Microorganisms (GCM) 10K type strain sequencing project: providing services to taxonomists for standard genome sequencing and annotation.</title>
        <authorList>
            <consortium name="The Broad Institute Genomics Platform"/>
            <consortium name="The Broad Institute Genome Sequencing Center for Infectious Disease"/>
            <person name="Wu L."/>
            <person name="Ma J."/>
        </authorList>
    </citation>
    <scope>NUCLEOTIDE SEQUENCE [LARGE SCALE GENOMIC DNA]</scope>
    <source>
        <strain evidence="4">KLKA75</strain>
    </source>
</reference>
<evidence type="ECO:0000256" key="1">
    <source>
        <dbReference type="ARBA" id="ARBA00022801"/>
    </source>
</evidence>
<proteinExistence type="predicted"/>
<dbReference type="InterPro" id="IPR000073">
    <property type="entry name" value="AB_hydrolase_1"/>
</dbReference>
<accession>A0ABV9TYT5</accession>
<gene>
    <name evidence="3" type="ORF">ACFPCY_11620</name>
</gene>
<dbReference type="InterPro" id="IPR006311">
    <property type="entry name" value="TAT_signal"/>
</dbReference>
<organism evidence="3 4">
    <name type="scientific">Actinomadura gamaensis</name>
    <dbReference type="NCBI Taxonomy" id="1763541"/>
    <lineage>
        <taxon>Bacteria</taxon>
        <taxon>Bacillati</taxon>
        <taxon>Actinomycetota</taxon>
        <taxon>Actinomycetes</taxon>
        <taxon>Streptosporangiales</taxon>
        <taxon>Thermomonosporaceae</taxon>
        <taxon>Actinomadura</taxon>
    </lineage>
</organism>
<keyword evidence="1 3" id="KW-0378">Hydrolase</keyword>
<evidence type="ECO:0000259" key="2">
    <source>
        <dbReference type="Pfam" id="PF00561"/>
    </source>
</evidence>
<dbReference type="Proteomes" id="UP001595872">
    <property type="component" value="Unassembled WGS sequence"/>
</dbReference>
<dbReference type="Pfam" id="PF00561">
    <property type="entry name" value="Abhydrolase_1"/>
    <property type="match status" value="1"/>
</dbReference>
<dbReference type="EMBL" id="JBHSIT010000003">
    <property type="protein sequence ID" value="MFC4907972.1"/>
    <property type="molecule type" value="Genomic_DNA"/>
</dbReference>
<name>A0ABV9TYT5_9ACTN</name>
<dbReference type="RefSeq" id="WP_378254198.1">
    <property type="nucleotide sequence ID" value="NZ_JBHSIT010000003.1"/>
</dbReference>
<protein>
    <submittedName>
        <fullName evidence="3">Alpha/beta fold hydrolase</fullName>
    </submittedName>
</protein>
<dbReference type="PRINTS" id="PR00412">
    <property type="entry name" value="EPOXHYDRLASE"/>
</dbReference>
<feature type="domain" description="AB hydrolase-1" evidence="2">
    <location>
        <begin position="73"/>
        <end position="356"/>
    </location>
</feature>
<dbReference type="Gene3D" id="3.40.50.1820">
    <property type="entry name" value="alpha/beta hydrolase"/>
    <property type="match status" value="1"/>
</dbReference>